<accession>A4CBU1</accession>
<dbReference type="Proteomes" id="UP000006201">
    <property type="component" value="Unassembled WGS sequence"/>
</dbReference>
<sequence>MVKLGVNNRFINKTAYDKECIKRERYKRRGTEVVEGAGFEPAKAEPSDLQSDPFGRSGTPPLQCGHNSKKLI</sequence>
<dbReference type="EMBL" id="AAOH01000005">
    <property type="protein sequence ID" value="EAR27828.1"/>
    <property type="molecule type" value="Genomic_DNA"/>
</dbReference>
<protein>
    <submittedName>
        <fullName evidence="2">Putative orphan protein</fullName>
    </submittedName>
</protein>
<evidence type="ECO:0000313" key="3">
    <source>
        <dbReference type="Proteomes" id="UP000006201"/>
    </source>
</evidence>
<organism evidence="2 3">
    <name type="scientific">Pseudoalteromonas tunicata D2</name>
    <dbReference type="NCBI Taxonomy" id="87626"/>
    <lineage>
        <taxon>Bacteria</taxon>
        <taxon>Pseudomonadati</taxon>
        <taxon>Pseudomonadota</taxon>
        <taxon>Gammaproteobacteria</taxon>
        <taxon>Alteromonadales</taxon>
        <taxon>Pseudoalteromonadaceae</taxon>
        <taxon>Pseudoalteromonas</taxon>
    </lineage>
</organism>
<gene>
    <name evidence="2" type="ORF">PTD2_18440</name>
</gene>
<proteinExistence type="predicted"/>
<feature type="region of interest" description="Disordered" evidence="1">
    <location>
        <begin position="36"/>
        <end position="72"/>
    </location>
</feature>
<dbReference type="HOGENOM" id="CLU_2719345_0_0_6"/>
<keyword evidence="3" id="KW-1185">Reference proteome</keyword>
<evidence type="ECO:0000256" key="1">
    <source>
        <dbReference type="SAM" id="MobiDB-lite"/>
    </source>
</evidence>
<dbReference type="AntiFam" id="ANF00020">
    <property type="entry name" value="tRNA translation"/>
</dbReference>
<name>A4CBU1_9GAMM</name>
<comment type="caution">
    <text evidence="2">The sequence shown here is derived from an EMBL/GenBank/DDBJ whole genome shotgun (WGS) entry which is preliminary data.</text>
</comment>
<dbReference type="STRING" id="87626.PTD2_18440"/>
<evidence type="ECO:0000313" key="2">
    <source>
        <dbReference type="EMBL" id="EAR27828.1"/>
    </source>
</evidence>
<dbReference type="eggNOG" id="ENOG5033A0G">
    <property type="taxonomic scope" value="Bacteria"/>
</dbReference>
<reference evidence="2 3" key="1">
    <citation type="submission" date="2006-02" db="EMBL/GenBank/DDBJ databases">
        <authorList>
            <person name="Moran M.A."/>
            <person name="Kjelleberg S."/>
            <person name="Egan S."/>
            <person name="Saunders N."/>
            <person name="Thomas T."/>
            <person name="Ferriera S."/>
            <person name="Johnson J."/>
            <person name="Kravitz S."/>
            <person name="Halpern A."/>
            <person name="Remington K."/>
            <person name="Beeson K."/>
            <person name="Tran B."/>
            <person name="Rogers Y.-H."/>
            <person name="Friedman R."/>
            <person name="Venter J.C."/>
        </authorList>
    </citation>
    <scope>NUCLEOTIDE SEQUENCE [LARGE SCALE GENOMIC DNA]</scope>
    <source>
        <strain evidence="2 3">D2</strain>
    </source>
</reference>
<dbReference type="AlphaFoldDB" id="A4CBU1"/>